<dbReference type="SUPFAM" id="SSF53254">
    <property type="entry name" value="Phosphoglycerate mutase-like"/>
    <property type="match status" value="1"/>
</dbReference>
<dbReference type="PANTHER" id="PTHR16469">
    <property type="entry name" value="UBIQUITIN-ASSOCIATED AND SH3 DOMAIN-CONTAINING BA-RELATED"/>
    <property type="match status" value="1"/>
</dbReference>
<dbReference type="CDD" id="cd07067">
    <property type="entry name" value="HP_PGM_like"/>
    <property type="match status" value="1"/>
</dbReference>
<accession>A0A8H7BKD9</accession>
<evidence type="ECO:0000313" key="2">
    <source>
        <dbReference type="EMBL" id="KAF7726214.1"/>
    </source>
</evidence>
<dbReference type="Pfam" id="PF00300">
    <property type="entry name" value="His_Phos_1"/>
    <property type="match status" value="1"/>
</dbReference>
<reference evidence="2" key="1">
    <citation type="submission" date="2020-01" db="EMBL/GenBank/DDBJ databases">
        <title>Genome Sequencing of Three Apophysomyces-Like Fungal Strains Confirms a Novel Fungal Genus in the Mucoromycota with divergent Burkholderia-like Endosymbiotic Bacteria.</title>
        <authorList>
            <person name="Stajich J.E."/>
            <person name="Macias A.M."/>
            <person name="Carter-House D."/>
            <person name="Lovett B."/>
            <person name="Kasson L.R."/>
            <person name="Berry K."/>
            <person name="Grigoriev I."/>
            <person name="Chang Y."/>
            <person name="Spatafora J."/>
            <person name="Kasson M.T."/>
        </authorList>
    </citation>
    <scope>NUCLEOTIDE SEQUENCE</scope>
    <source>
        <strain evidence="2">NRRL A-21654</strain>
    </source>
</reference>
<organism evidence="2 3">
    <name type="scientific">Apophysomyces ossiformis</name>
    <dbReference type="NCBI Taxonomy" id="679940"/>
    <lineage>
        <taxon>Eukaryota</taxon>
        <taxon>Fungi</taxon>
        <taxon>Fungi incertae sedis</taxon>
        <taxon>Mucoromycota</taxon>
        <taxon>Mucoromycotina</taxon>
        <taxon>Mucoromycetes</taxon>
        <taxon>Mucorales</taxon>
        <taxon>Mucorineae</taxon>
        <taxon>Mucoraceae</taxon>
        <taxon>Apophysomyces</taxon>
    </lineage>
</organism>
<feature type="compositionally biased region" description="Polar residues" evidence="1">
    <location>
        <begin position="15"/>
        <end position="24"/>
    </location>
</feature>
<sequence>MWRSDPAHGIRDPPLSSTGHEQAQKTGAHIVDLMNERNIAVDKATIVIYTSPFQRCIDTAIGLVRGMAAQTQVSVQPPVIRLQLGLGEWMCERFFDEVCPASHLLSRQQEALARQQALTYAARANNNETILDTHGKNLVLPPLIIDYGYRAETTEFDFPERYTDMLQRFNQVREECVSQAGVGLPKDCKSNGPVVTILVTHAVGVNALLDSFRNRITRPVETSYCSVSCVQWKKSQATLDISDQSEEEEVEPVEFLGGGVKPRWCIDLEVSDIHLKT</sequence>
<dbReference type="PANTHER" id="PTHR16469:SF27">
    <property type="entry name" value="UBIQUITIN-ASSOCIATED AND SH3 DOMAIN-CONTAINING BA-RELATED"/>
    <property type="match status" value="1"/>
</dbReference>
<proteinExistence type="predicted"/>
<dbReference type="InterPro" id="IPR013078">
    <property type="entry name" value="His_Pase_superF_clade-1"/>
</dbReference>
<evidence type="ECO:0000313" key="3">
    <source>
        <dbReference type="Proteomes" id="UP000605846"/>
    </source>
</evidence>
<protein>
    <recommendedName>
        <fullName evidence="4">Phosphoglycerate mutase-like protein</fullName>
    </recommendedName>
</protein>
<dbReference type="InterPro" id="IPR051710">
    <property type="entry name" value="Phosphatase_SH3-domain"/>
</dbReference>
<name>A0A8H7BKD9_9FUNG</name>
<dbReference type="Proteomes" id="UP000605846">
    <property type="component" value="Unassembled WGS sequence"/>
</dbReference>
<dbReference type="OrthoDB" id="433124at2759"/>
<dbReference type="AlphaFoldDB" id="A0A8H7BKD9"/>
<feature type="region of interest" description="Disordered" evidence="1">
    <location>
        <begin position="1"/>
        <end position="24"/>
    </location>
</feature>
<comment type="caution">
    <text evidence="2">The sequence shown here is derived from an EMBL/GenBank/DDBJ whole genome shotgun (WGS) entry which is preliminary data.</text>
</comment>
<dbReference type="InterPro" id="IPR029033">
    <property type="entry name" value="His_PPase_superfam"/>
</dbReference>
<feature type="compositionally biased region" description="Basic and acidic residues" evidence="1">
    <location>
        <begin position="1"/>
        <end position="11"/>
    </location>
</feature>
<gene>
    <name evidence="2" type="ORF">EC973_009012</name>
</gene>
<keyword evidence="3" id="KW-1185">Reference proteome</keyword>
<evidence type="ECO:0008006" key="4">
    <source>
        <dbReference type="Google" id="ProtNLM"/>
    </source>
</evidence>
<evidence type="ECO:0000256" key="1">
    <source>
        <dbReference type="SAM" id="MobiDB-lite"/>
    </source>
</evidence>
<dbReference type="Gene3D" id="3.40.50.1240">
    <property type="entry name" value="Phosphoglycerate mutase-like"/>
    <property type="match status" value="1"/>
</dbReference>
<dbReference type="EMBL" id="JABAYA010000082">
    <property type="protein sequence ID" value="KAF7726214.1"/>
    <property type="molecule type" value="Genomic_DNA"/>
</dbReference>